<dbReference type="PANTHER" id="PTHR43895:SF32">
    <property type="entry name" value="SERINE_THREONINE-PROTEIN KINASE CHK1"/>
    <property type="match status" value="1"/>
</dbReference>
<dbReference type="EC" id="2.7.11.1" evidence="1"/>
<evidence type="ECO:0000256" key="3">
    <source>
        <dbReference type="ARBA" id="ARBA00022679"/>
    </source>
</evidence>
<dbReference type="Pfam" id="PF00069">
    <property type="entry name" value="Pkinase"/>
    <property type="match status" value="1"/>
</dbReference>
<dbReference type="SUPFAM" id="SSF56112">
    <property type="entry name" value="Protein kinase-like (PK-like)"/>
    <property type="match status" value="1"/>
</dbReference>
<proteinExistence type="predicted"/>
<dbReference type="PROSITE" id="PS50011">
    <property type="entry name" value="PROTEIN_KINASE_DOM"/>
    <property type="match status" value="1"/>
</dbReference>
<dbReference type="GO" id="GO:0004674">
    <property type="term" value="F:protein serine/threonine kinase activity"/>
    <property type="evidence" value="ECO:0007669"/>
    <property type="project" value="UniProtKB-KW"/>
</dbReference>
<dbReference type="GO" id="GO:0005524">
    <property type="term" value="F:ATP binding"/>
    <property type="evidence" value="ECO:0007669"/>
    <property type="project" value="UniProtKB-KW"/>
</dbReference>
<sequence length="394" mass="43707">MLWGKKGGAQQTTQSNSVDMHSRFKIDHTKRFGEGGYGATFAAYDTATNEDIVVKVIDTRKMKMENILKECKFLEICKGHENVIEIKAHGLGQNKHSHLYFIYMERASGGELFDQLTTFNGPIPEHVVRGFISQLAAGIAHCHRCCVAHRDIKLENALLSDTGVVKLIDFGLSHLYERDPDTGVADRRVPIHGYCGSKSYAAPEVLAGRGYDGFLADVWSLGVSMFGLLNGFFPVDEAKNTDWRFQKLCRAQELNKSSTATIMGWYKKSPDHLSAEARDLIDAMLNINPVKRPSIEQVLNHPFITGKDPSKDQFSQNSVYDNDPTVANIYRGAAIQHANFVMDDVEIMEDGPVYRSMGGMDDDLGDDFETGAMPGLTRQVAFGGADSVKDLFLP</sequence>
<keyword evidence="6" id="KW-0067">ATP-binding</keyword>
<evidence type="ECO:0000256" key="5">
    <source>
        <dbReference type="ARBA" id="ARBA00022777"/>
    </source>
</evidence>
<feature type="domain" description="Protein kinase" evidence="10">
    <location>
        <begin position="26"/>
        <end position="304"/>
    </location>
</feature>
<keyword evidence="2" id="KW-0723">Serine/threonine-protein kinase</keyword>
<evidence type="ECO:0000256" key="9">
    <source>
        <dbReference type="SAM" id="MobiDB-lite"/>
    </source>
</evidence>
<dbReference type="InterPro" id="IPR011009">
    <property type="entry name" value="Kinase-like_dom_sf"/>
</dbReference>
<protein>
    <recommendedName>
        <fullName evidence="1">non-specific serine/threonine protein kinase</fullName>
        <ecNumber evidence="1">2.7.11.1</ecNumber>
    </recommendedName>
</protein>
<keyword evidence="5" id="KW-0418">Kinase</keyword>
<evidence type="ECO:0000256" key="8">
    <source>
        <dbReference type="ARBA" id="ARBA00048679"/>
    </source>
</evidence>
<dbReference type="Gene3D" id="1.10.510.10">
    <property type="entry name" value="Transferase(Phosphotransferase) domain 1"/>
    <property type="match status" value="1"/>
</dbReference>
<comment type="caution">
    <text evidence="11">The sequence shown here is derived from an EMBL/GenBank/DDBJ whole genome shotgun (WGS) entry which is preliminary data.</text>
</comment>
<evidence type="ECO:0000256" key="4">
    <source>
        <dbReference type="ARBA" id="ARBA00022741"/>
    </source>
</evidence>
<feature type="region of interest" description="Disordered" evidence="9">
    <location>
        <begin position="1"/>
        <end position="20"/>
    </location>
</feature>
<dbReference type="GO" id="GO:0007165">
    <property type="term" value="P:signal transduction"/>
    <property type="evidence" value="ECO:0007669"/>
    <property type="project" value="TreeGrafter"/>
</dbReference>
<dbReference type="SMART" id="SM00220">
    <property type="entry name" value="S_TKc"/>
    <property type="match status" value="1"/>
</dbReference>
<accession>A0AB34JUI1</accession>
<evidence type="ECO:0000259" key="10">
    <source>
        <dbReference type="PROSITE" id="PS50011"/>
    </source>
</evidence>
<keyword evidence="4" id="KW-0547">Nucleotide-binding</keyword>
<organism evidence="11 12">
    <name type="scientific">Prymnesium parvum</name>
    <name type="common">Toxic golden alga</name>
    <dbReference type="NCBI Taxonomy" id="97485"/>
    <lineage>
        <taxon>Eukaryota</taxon>
        <taxon>Haptista</taxon>
        <taxon>Haptophyta</taxon>
        <taxon>Prymnesiophyceae</taxon>
        <taxon>Prymnesiales</taxon>
        <taxon>Prymnesiaceae</taxon>
        <taxon>Prymnesium</taxon>
    </lineage>
</organism>
<feature type="compositionally biased region" description="Polar residues" evidence="9">
    <location>
        <begin position="9"/>
        <end position="19"/>
    </location>
</feature>
<dbReference type="EMBL" id="JBGBPQ010000005">
    <property type="protein sequence ID" value="KAL1524507.1"/>
    <property type="molecule type" value="Genomic_DNA"/>
</dbReference>
<comment type="catalytic activity">
    <reaction evidence="7">
        <text>L-threonyl-[protein] + ATP = O-phospho-L-threonyl-[protein] + ADP + H(+)</text>
        <dbReference type="Rhea" id="RHEA:46608"/>
        <dbReference type="Rhea" id="RHEA-COMP:11060"/>
        <dbReference type="Rhea" id="RHEA-COMP:11605"/>
        <dbReference type="ChEBI" id="CHEBI:15378"/>
        <dbReference type="ChEBI" id="CHEBI:30013"/>
        <dbReference type="ChEBI" id="CHEBI:30616"/>
        <dbReference type="ChEBI" id="CHEBI:61977"/>
        <dbReference type="ChEBI" id="CHEBI:456216"/>
        <dbReference type="EC" id="2.7.11.1"/>
    </reaction>
</comment>
<keyword evidence="12" id="KW-1185">Reference proteome</keyword>
<evidence type="ECO:0000313" key="11">
    <source>
        <dbReference type="EMBL" id="KAL1524507.1"/>
    </source>
</evidence>
<comment type="catalytic activity">
    <reaction evidence="8">
        <text>L-seryl-[protein] + ATP = O-phospho-L-seryl-[protein] + ADP + H(+)</text>
        <dbReference type="Rhea" id="RHEA:17989"/>
        <dbReference type="Rhea" id="RHEA-COMP:9863"/>
        <dbReference type="Rhea" id="RHEA-COMP:11604"/>
        <dbReference type="ChEBI" id="CHEBI:15378"/>
        <dbReference type="ChEBI" id="CHEBI:29999"/>
        <dbReference type="ChEBI" id="CHEBI:30616"/>
        <dbReference type="ChEBI" id="CHEBI:83421"/>
        <dbReference type="ChEBI" id="CHEBI:456216"/>
        <dbReference type="EC" id="2.7.11.1"/>
    </reaction>
</comment>
<dbReference type="InterPro" id="IPR000719">
    <property type="entry name" value="Prot_kinase_dom"/>
</dbReference>
<name>A0AB34JUI1_PRYPA</name>
<evidence type="ECO:0000313" key="12">
    <source>
        <dbReference type="Proteomes" id="UP001515480"/>
    </source>
</evidence>
<evidence type="ECO:0000256" key="7">
    <source>
        <dbReference type="ARBA" id="ARBA00047899"/>
    </source>
</evidence>
<evidence type="ECO:0000256" key="6">
    <source>
        <dbReference type="ARBA" id="ARBA00022840"/>
    </source>
</evidence>
<dbReference type="AlphaFoldDB" id="A0AB34JUI1"/>
<gene>
    <name evidence="11" type="ORF">AB1Y20_019401</name>
</gene>
<evidence type="ECO:0000256" key="1">
    <source>
        <dbReference type="ARBA" id="ARBA00012513"/>
    </source>
</evidence>
<reference evidence="11 12" key="1">
    <citation type="journal article" date="2024" name="Science">
        <title>Giant polyketide synthase enzymes in the biosynthesis of giant marine polyether toxins.</title>
        <authorList>
            <person name="Fallon T.R."/>
            <person name="Shende V.V."/>
            <person name="Wierzbicki I.H."/>
            <person name="Pendleton A.L."/>
            <person name="Watervoot N.F."/>
            <person name="Auber R.P."/>
            <person name="Gonzalez D.J."/>
            <person name="Wisecaver J.H."/>
            <person name="Moore B.S."/>
        </authorList>
    </citation>
    <scope>NUCLEOTIDE SEQUENCE [LARGE SCALE GENOMIC DNA]</scope>
    <source>
        <strain evidence="11 12">12B1</strain>
    </source>
</reference>
<keyword evidence="3" id="KW-0808">Transferase</keyword>
<dbReference type="Proteomes" id="UP001515480">
    <property type="component" value="Unassembled WGS sequence"/>
</dbReference>
<evidence type="ECO:0000256" key="2">
    <source>
        <dbReference type="ARBA" id="ARBA00022527"/>
    </source>
</evidence>
<dbReference type="PANTHER" id="PTHR43895">
    <property type="entry name" value="CALCIUM/CALMODULIN-DEPENDENT PROTEIN KINASE KINASE-RELATED"/>
    <property type="match status" value="1"/>
</dbReference>